<name>A0AB40BQC7_DIOCR</name>
<reference evidence="3" key="1">
    <citation type="submission" date="2025-05" db="UniProtKB">
        <authorList>
            <consortium name="RefSeq"/>
        </authorList>
    </citation>
    <scope>NUCLEOTIDE SEQUENCE [LARGE SCALE GENOMIC DNA]</scope>
</reference>
<keyword evidence="3" id="KW-1185">Reference proteome</keyword>
<feature type="region of interest" description="Disordered" evidence="2">
    <location>
        <begin position="1"/>
        <end position="22"/>
    </location>
</feature>
<keyword evidence="1" id="KW-0175">Coiled coil</keyword>
<organism evidence="3 4">
    <name type="scientific">Dioscorea cayennensis subsp. rotundata</name>
    <name type="common">White Guinea yam</name>
    <name type="synonym">Dioscorea rotundata</name>
    <dbReference type="NCBI Taxonomy" id="55577"/>
    <lineage>
        <taxon>Eukaryota</taxon>
        <taxon>Viridiplantae</taxon>
        <taxon>Streptophyta</taxon>
        <taxon>Embryophyta</taxon>
        <taxon>Tracheophyta</taxon>
        <taxon>Spermatophyta</taxon>
        <taxon>Magnoliopsida</taxon>
        <taxon>Liliopsida</taxon>
        <taxon>Dioscoreales</taxon>
        <taxon>Dioscoreaceae</taxon>
        <taxon>Dioscorea</taxon>
    </lineage>
</organism>
<dbReference type="RefSeq" id="XP_039128892.1">
    <property type="nucleotide sequence ID" value="XM_039272958.1"/>
</dbReference>
<evidence type="ECO:0000256" key="1">
    <source>
        <dbReference type="SAM" id="Coils"/>
    </source>
</evidence>
<evidence type="ECO:0000256" key="2">
    <source>
        <dbReference type="SAM" id="MobiDB-lite"/>
    </source>
</evidence>
<feature type="compositionally biased region" description="Polar residues" evidence="2">
    <location>
        <begin position="124"/>
        <end position="133"/>
    </location>
</feature>
<evidence type="ECO:0000313" key="4">
    <source>
        <dbReference type="RefSeq" id="XP_039128892.1"/>
    </source>
</evidence>
<dbReference type="GeneID" id="120265023"/>
<dbReference type="Proteomes" id="UP001515500">
    <property type="component" value="Chromosome 1"/>
</dbReference>
<feature type="coiled-coil region" evidence="1">
    <location>
        <begin position="64"/>
        <end position="116"/>
    </location>
</feature>
<accession>A0AB40BQC7</accession>
<dbReference type="AlphaFoldDB" id="A0AB40BQC7"/>
<feature type="region of interest" description="Disordered" evidence="2">
    <location>
        <begin position="124"/>
        <end position="145"/>
    </location>
</feature>
<gene>
    <name evidence="4" type="primary">LOC120265023</name>
</gene>
<protein>
    <submittedName>
        <fullName evidence="4">Basic-leucine zipper transcription factor B-like</fullName>
    </submittedName>
</protein>
<evidence type="ECO:0000313" key="3">
    <source>
        <dbReference type="Proteomes" id="UP001515500"/>
    </source>
</evidence>
<proteinExistence type="predicted"/>
<reference evidence="4" key="2">
    <citation type="submission" date="2025-08" db="UniProtKB">
        <authorList>
            <consortium name="RefSeq"/>
        </authorList>
    </citation>
    <scope>IDENTIFICATION</scope>
</reference>
<feature type="compositionally biased region" description="Polar residues" evidence="2">
    <location>
        <begin position="8"/>
        <end position="20"/>
    </location>
</feature>
<sequence length="145" mass="16379">MLTLKQHAISTESASTNSGPSPIDELALYIEAVDGEKKRRVYGLGSQASSYYGCSNSNVNNSTATSTMQNNEDLQNELESVRNQLQIQEERHQQERQETKQELQQTRQEVAEMRRMLQLLIFQNQAPSQINQSGHDEDVDPTPPT</sequence>